<dbReference type="PANTHER" id="PTHR21091">
    <property type="entry name" value="METHYLTETRAHYDROFOLATE:HOMOCYSTEINE METHYLTRANSFERASE RELATED"/>
    <property type="match status" value="1"/>
</dbReference>
<keyword evidence="13" id="KW-1185">Reference proteome</keyword>
<dbReference type="InterPro" id="IPR038071">
    <property type="entry name" value="UROD/MetE-like_sf"/>
</dbReference>
<gene>
    <name evidence="7" type="primary">hemE</name>
    <name evidence="12" type="ORF">QE399_001715</name>
</gene>
<dbReference type="NCBIfam" id="TIGR01464">
    <property type="entry name" value="hemE"/>
    <property type="match status" value="1"/>
</dbReference>
<dbReference type="InterPro" id="IPR006361">
    <property type="entry name" value="Uroporphyrinogen_deCO2ase_HemE"/>
</dbReference>
<feature type="binding site" evidence="7">
    <location>
        <begin position="32"/>
        <end position="36"/>
    </location>
    <ligand>
        <name>substrate</name>
    </ligand>
</feature>
<comment type="caution">
    <text evidence="12">The sequence shown here is derived from an EMBL/GenBank/DDBJ whole genome shotgun (WGS) entry which is preliminary data.</text>
</comment>
<comment type="pathway">
    <text evidence="1 7 8">Porphyrin-containing compound metabolism; protoporphyrin-IX biosynthesis; coproporphyrinogen-III from 5-aminolevulinate: step 4/4.</text>
</comment>
<evidence type="ECO:0000256" key="9">
    <source>
        <dbReference type="RuleBase" id="RU004169"/>
    </source>
</evidence>
<comment type="catalytic activity">
    <reaction evidence="7 8">
        <text>uroporphyrinogen III + 4 H(+) = coproporphyrinogen III + 4 CO2</text>
        <dbReference type="Rhea" id="RHEA:19865"/>
        <dbReference type="ChEBI" id="CHEBI:15378"/>
        <dbReference type="ChEBI" id="CHEBI:16526"/>
        <dbReference type="ChEBI" id="CHEBI:57308"/>
        <dbReference type="ChEBI" id="CHEBI:57309"/>
        <dbReference type="EC" id="4.1.1.37"/>
    </reaction>
</comment>
<evidence type="ECO:0000259" key="11">
    <source>
        <dbReference type="PROSITE" id="PS00907"/>
    </source>
</evidence>
<feature type="site" description="Transition state stabilizer" evidence="7">
    <location>
        <position position="82"/>
    </location>
</feature>
<comment type="caution">
    <text evidence="7">Lacks conserved residue(s) required for the propagation of feature annotation.</text>
</comment>
<feature type="binding site" evidence="7">
    <location>
        <position position="345"/>
    </location>
    <ligand>
        <name>substrate</name>
    </ligand>
</feature>
<dbReference type="SUPFAM" id="SSF51726">
    <property type="entry name" value="UROD/MetE-like"/>
    <property type="match status" value="1"/>
</dbReference>
<evidence type="ECO:0000256" key="8">
    <source>
        <dbReference type="RuleBase" id="RU000554"/>
    </source>
</evidence>
<feature type="binding site" evidence="7">
    <location>
        <position position="158"/>
    </location>
    <ligand>
        <name>substrate</name>
    </ligand>
</feature>
<keyword evidence="6 7" id="KW-0627">Porphyrin biosynthesis</keyword>
<feature type="binding site" evidence="7">
    <location>
        <position position="213"/>
    </location>
    <ligand>
        <name>substrate</name>
    </ligand>
</feature>
<dbReference type="Proteomes" id="UP001267710">
    <property type="component" value="Unassembled WGS sequence"/>
</dbReference>
<dbReference type="Gene3D" id="3.20.20.210">
    <property type="match status" value="1"/>
</dbReference>
<comment type="function">
    <text evidence="7">Catalyzes the decarboxylation of four acetate groups of uroporphyrinogen-III to yield coproporphyrinogen-III.</text>
</comment>
<feature type="domain" description="Uroporphyrinogen decarboxylase (URO-D)" evidence="11">
    <location>
        <begin position="146"/>
        <end position="162"/>
    </location>
</feature>
<organism evidence="12 13">
    <name type="scientific">Paracidovorax wautersii</name>
    <dbReference type="NCBI Taxonomy" id="1177982"/>
    <lineage>
        <taxon>Bacteria</taxon>
        <taxon>Pseudomonadati</taxon>
        <taxon>Pseudomonadota</taxon>
        <taxon>Betaproteobacteria</taxon>
        <taxon>Burkholderiales</taxon>
        <taxon>Comamonadaceae</taxon>
        <taxon>Paracidovorax</taxon>
    </lineage>
</organism>
<dbReference type="Pfam" id="PF01208">
    <property type="entry name" value="URO-D"/>
    <property type="match status" value="1"/>
</dbReference>
<dbReference type="EC" id="4.1.1.37" evidence="3 7"/>
<evidence type="ECO:0000256" key="6">
    <source>
        <dbReference type="ARBA" id="ARBA00023244"/>
    </source>
</evidence>
<comment type="subunit">
    <text evidence="7">Homodimer.</text>
</comment>
<keyword evidence="5 7" id="KW-0456">Lyase</keyword>
<comment type="subcellular location">
    <subcellularLocation>
        <location evidence="7">Cytoplasm</location>
    </subcellularLocation>
</comment>
<feature type="domain" description="Uroporphyrinogen decarboxylase (URO-D)" evidence="10">
    <location>
        <begin position="27"/>
        <end position="36"/>
    </location>
</feature>
<dbReference type="EMBL" id="JAVIZX010000001">
    <property type="protein sequence ID" value="MDR6214026.1"/>
    <property type="molecule type" value="Genomic_DNA"/>
</dbReference>
<dbReference type="PANTHER" id="PTHR21091:SF169">
    <property type="entry name" value="UROPORPHYRINOGEN DECARBOXYLASE"/>
    <property type="match status" value="1"/>
</dbReference>
<dbReference type="InterPro" id="IPR000257">
    <property type="entry name" value="Uroporphyrinogen_deCOase"/>
</dbReference>
<sequence>MPAMSFAPLQNDTFLRACRRQATDYTPLWLMRQAGRYLPEYLATRAKAGSFMGLATNVQYATDVTLQPLDRFPLDAAILFSDILTVPDAMGLGLSFAQGEGPRFAKNVRDEAAVAELAVPDMDKLRYVFDAVTSIRKALNGRVPLIGFSGSPWTLACYMVEGKGSDDYRQVKTLMYSRPDLMHRILEINADAVAAYLNAQIDAGAQAVMVFDSWGGVLADGMFQQFSLAYTRRVLAQLKRTGVDGTDVPRIVFTKGGALWLDEMGGLDCEVLGLDWTANLAKARALVGGAVGGPGKALQGNIDPNVLFAPPDAIAAQARAVLDSFGTPHTDRTTTGPTHIFNLGHGISQYTPPEHVAALVEAVHSHSRAQRRPL</sequence>
<evidence type="ECO:0000256" key="1">
    <source>
        <dbReference type="ARBA" id="ARBA00004804"/>
    </source>
</evidence>
<comment type="similarity">
    <text evidence="2 7 9">Belongs to the uroporphyrinogen decarboxylase family.</text>
</comment>
<feature type="binding site" evidence="7">
    <location>
        <position position="82"/>
    </location>
    <ligand>
        <name>substrate</name>
    </ligand>
</feature>
<dbReference type="HAMAP" id="MF_00218">
    <property type="entry name" value="URO_D"/>
    <property type="match status" value="1"/>
</dbReference>
<keyword evidence="7" id="KW-0963">Cytoplasm</keyword>
<dbReference type="CDD" id="cd00717">
    <property type="entry name" value="URO-D"/>
    <property type="match status" value="1"/>
</dbReference>
<proteinExistence type="inferred from homology"/>
<evidence type="ECO:0000256" key="3">
    <source>
        <dbReference type="ARBA" id="ARBA00012288"/>
    </source>
</evidence>
<reference evidence="12 13" key="1">
    <citation type="submission" date="2023-08" db="EMBL/GenBank/DDBJ databases">
        <title>Functional and genomic diversity of the sorghum phyllosphere microbiome.</title>
        <authorList>
            <person name="Shade A."/>
        </authorList>
    </citation>
    <scope>NUCLEOTIDE SEQUENCE [LARGE SCALE GENOMIC DNA]</scope>
    <source>
        <strain evidence="12 13">SORGH_AS_0335</strain>
    </source>
</reference>
<evidence type="ECO:0000256" key="2">
    <source>
        <dbReference type="ARBA" id="ARBA00009935"/>
    </source>
</evidence>
<keyword evidence="4 7" id="KW-0210">Decarboxylase</keyword>
<evidence type="ECO:0000256" key="5">
    <source>
        <dbReference type="ARBA" id="ARBA00023239"/>
    </source>
</evidence>
<accession>A0ABU1IAP5</accession>
<protein>
    <recommendedName>
        <fullName evidence="3 7">Uroporphyrinogen decarboxylase</fullName>
        <shortName evidence="7">UPD</shortName>
        <shortName evidence="7">URO-D</shortName>
        <ecNumber evidence="3 7">4.1.1.37</ecNumber>
    </recommendedName>
</protein>
<evidence type="ECO:0000256" key="4">
    <source>
        <dbReference type="ARBA" id="ARBA00022793"/>
    </source>
</evidence>
<evidence type="ECO:0000313" key="12">
    <source>
        <dbReference type="EMBL" id="MDR6214026.1"/>
    </source>
</evidence>
<evidence type="ECO:0000256" key="7">
    <source>
        <dbReference type="HAMAP-Rule" id="MF_00218"/>
    </source>
</evidence>
<dbReference type="PROSITE" id="PS00906">
    <property type="entry name" value="UROD_1"/>
    <property type="match status" value="1"/>
</dbReference>
<name>A0ABU1IAP5_9BURK</name>
<evidence type="ECO:0000259" key="10">
    <source>
        <dbReference type="PROSITE" id="PS00906"/>
    </source>
</evidence>
<dbReference type="PROSITE" id="PS00907">
    <property type="entry name" value="UROD_2"/>
    <property type="match status" value="1"/>
</dbReference>
<evidence type="ECO:0000313" key="13">
    <source>
        <dbReference type="Proteomes" id="UP001267710"/>
    </source>
</evidence>
<dbReference type="GO" id="GO:0004853">
    <property type="term" value="F:uroporphyrinogen decarboxylase activity"/>
    <property type="evidence" value="ECO:0007669"/>
    <property type="project" value="UniProtKB-EC"/>
</dbReference>